<proteinExistence type="predicted"/>
<accession>A0ACB9P4K2</accession>
<gene>
    <name evidence="1" type="ORF">L6164_011039</name>
</gene>
<comment type="caution">
    <text evidence="1">The sequence shown here is derived from an EMBL/GenBank/DDBJ whole genome shotgun (WGS) entry which is preliminary data.</text>
</comment>
<name>A0ACB9P4K2_BAUVA</name>
<protein>
    <submittedName>
        <fullName evidence="1">Uncharacterized protein</fullName>
    </submittedName>
</protein>
<reference evidence="1 2" key="1">
    <citation type="journal article" date="2022" name="DNA Res.">
        <title>Chromosomal-level genome assembly of the orchid tree Bauhinia variegata (Leguminosae; Cercidoideae) supports the allotetraploid origin hypothesis of Bauhinia.</title>
        <authorList>
            <person name="Zhong Y."/>
            <person name="Chen Y."/>
            <person name="Zheng D."/>
            <person name="Pang J."/>
            <person name="Liu Y."/>
            <person name="Luo S."/>
            <person name="Meng S."/>
            <person name="Qian L."/>
            <person name="Wei D."/>
            <person name="Dai S."/>
            <person name="Zhou R."/>
        </authorList>
    </citation>
    <scope>NUCLEOTIDE SEQUENCE [LARGE SCALE GENOMIC DNA]</scope>
    <source>
        <strain evidence="1">BV-YZ2020</strain>
    </source>
</reference>
<sequence>MSSKAEETVRIKMESLRLSYDTEVLFLQQKMDAFTVSFRKLLEFARDRAPETTECQDTVIHTGGSR</sequence>
<organism evidence="1 2">
    <name type="scientific">Bauhinia variegata</name>
    <name type="common">Purple orchid tree</name>
    <name type="synonym">Phanera variegata</name>
    <dbReference type="NCBI Taxonomy" id="167791"/>
    <lineage>
        <taxon>Eukaryota</taxon>
        <taxon>Viridiplantae</taxon>
        <taxon>Streptophyta</taxon>
        <taxon>Embryophyta</taxon>
        <taxon>Tracheophyta</taxon>
        <taxon>Spermatophyta</taxon>
        <taxon>Magnoliopsida</taxon>
        <taxon>eudicotyledons</taxon>
        <taxon>Gunneridae</taxon>
        <taxon>Pentapetalae</taxon>
        <taxon>rosids</taxon>
        <taxon>fabids</taxon>
        <taxon>Fabales</taxon>
        <taxon>Fabaceae</taxon>
        <taxon>Cercidoideae</taxon>
        <taxon>Cercideae</taxon>
        <taxon>Bauhiniinae</taxon>
        <taxon>Bauhinia</taxon>
    </lineage>
</organism>
<dbReference type="Proteomes" id="UP000828941">
    <property type="component" value="Chromosome 5"/>
</dbReference>
<evidence type="ECO:0000313" key="2">
    <source>
        <dbReference type="Proteomes" id="UP000828941"/>
    </source>
</evidence>
<keyword evidence="2" id="KW-1185">Reference proteome</keyword>
<evidence type="ECO:0000313" key="1">
    <source>
        <dbReference type="EMBL" id="KAI4343724.1"/>
    </source>
</evidence>
<dbReference type="EMBL" id="CM039430">
    <property type="protein sequence ID" value="KAI4343724.1"/>
    <property type="molecule type" value="Genomic_DNA"/>
</dbReference>